<feature type="region of interest" description="Disordered" evidence="9">
    <location>
        <begin position="799"/>
        <end position="842"/>
    </location>
</feature>
<organism evidence="13 14">
    <name type="scientific">Triparma strigata</name>
    <dbReference type="NCBI Taxonomy" id="1606541"/>
    <lineage>
        <taxon>Eukaryota</taxon>
        <taxon>Sar</taxon>
        <taxon>Stramenopiles</taxon>
        <taxon>Ochrophyta</taxon>
        <taxon>Bolidophyceae</taxon>
        <taxon>Parmales</taxon>
        <taxon>Triparmaceae</taxon>
        <taxon>Triparma</taxon>
    </lineage>
</organism>
<dbReference type="Proteomes" id="UP001165085">
    <property type="component" value="Unassembled WGS sequence"/>
</dbReference>
<dbReference type="Pfam" id="PF22673">
    <property type="entry name" value="MCP-like_PDC_1"/>
    <property type="match status" value="1"/>
</dbReference>
<protein>
    <recommendedName>
        <fullName evidence="12">G-protein coupled receptors family 3 profile domain-containing protein</fullName>
    </recommendedName>
</protein>
<evidence type="ECO:0000256" key="11">
    <source>
        <dbReference type="SAM" id="SignalP"/>
    </source>
</evidence>
<evidence type="ECO:0000256" key="6">
    <source>
        <dbReference type="ARBA" id="ARBA00023170"/>
    </source>
</evidence>
<keyword evidence="14" id="KW-1185">Reference proteome</keyword>
<evidence type="ECO:0000256" key="5">
    <source>
        <dbReference type="ARBA" id="ARBA00023136"/>
    </source>
</evidence>
<reference evidence="14" key="1">
    <citation type="journal article" date="2023" name="Commun. Biol.">
        <title>Genome analysis of Parmales, the sister group of diatoms, reveals the evolutionary specialization of diatoms from phago-mixotrophs to photoautotrophs.</title>
        <authorList>
            <person name="Ban H."/>
            <person name="Sato S."/>
            <person name="Yoshikawa S."/>
            <person name="Yamada K."/>
            <person name="Nakamura Y."/>
            <person name="Ichinomiya M."/>
            <person name="Sato N."/>
            <person name="Blanc-Mathieu R."/>
            <person name="Endo H."/>
            <person name="Kuwata A."/>
            <person name="Ogata H."/>
        </authorList>
    </citation>
    <scope>NUCLEOTIDE SEQUENCE [LARGE SCALE GENOMIC DNA]</scope>
    <source>
        <strain evidence="14">NIES 3701</strain>
    </source>
</reference>
<feature type="region of interest" description="Disordered" evidence="9">
    <location>
        <begin position="709"/>
        <end position="781"/>
    </location>
</feature>
<feature type="transmembrane region" description="Helical" evidence="10">
    <location>
        <begin position="486"/>
        <end position="505"/>
    </location>
</feature>
<evidence type="ECO:0000256" key="8">
    <source>
        <dbReference type="ARBA" id="ARBA00023224"/>
    </source>
</evidence>
<name>A0A9W7DUD7_9STRA</name>
<feature type="transmembrane region" description="Helical" evidence="10">
    <location>
        <begin position="632"/>
        <end position="650"/>
    </location>
</feature>
<evidence type="ECO:0000256" key="7">
    <source>
        <dbReference type="ARBA" id="ARBA00023180"/>
    </source>
</evidence>
<evidence type="ECO:0000256" key="4">
    <source>
        <dbReference type="ARBA" id="ARBA00023040"/>
    </source>
</evidence>
<sequence length="890" mass="100226">MLSNCFLLLLLLPSATSSSLTSDFIDNLFGVPWRSVNQTAAYWWGELNGFEGWESDLHDLSNTSLETLNSLMFTQMLSLPELSNIYIGLNNTSWHAYSRNAAGHIEHAVKPRFGTDINFSRIDQRTSEDKEVYYSHPDYDPTGRPWYKVFTKDVKKAYKDTMASPNNVTAHWSDVYVFEEAGYPLGVTLSCPFFDGVDLVSVLGIDFRLTVLEDKLNSTSVEIQNENENRLSSYATDFWIFEKKTHASIATSFDYKDVITETRNQTFNGYVDGDNYNRTIITDKNFFGGENGNDPKIRQIVDHFKKEHSLTKGESSYWFGHGLNSDTLIHFLSDPEDLVNSTESIKDLYKSRTIYNHFVKSGNEYILTDDGGQFVDVSIIPFSPKEGDNKPEWFIVAVEDTREQPNFIQNSGKGKNDFLFCATMILMTCTISLICFIFTIYYRNSNVIRLSQPTFLALLPVGSFGMGLSLIPLIGNPTPLNCPMQFYFTNVFFTFTFSCFLWKIHRAWRIAKAIRYMKKIRFTNADVYKCVGVVVLLDATLQGLATSLQYLQPGTKYRCAMQQDWEGGSDPESCLAFNEYYGCFAPHYVSPERIAAANVFSVLSMIMKGGLIGFGLAVCYRTKSFSAHYAESTALLLTCYTFAICGLIFLFSRSMYFDELQNRAGSQVKIYSFMVCFNVLFPQAMLFLPRMTRLIFYGDITKEELMERTRKMKLTPSGAKTLEHKTTTSTFETKSTFGEKSTSTFEGSPPASPMSSPSLKSSESTVGEMPSTGHSDSADMKKYGVSGAFKGAFMRAKKFRNTTGPKRGRGNSTRPSTDPSAIEDTSRSRASSTFSSSFAAMSSDPDEMVGFVMYDNYGEAVDKIRESVRAESKVEMSPLVLGENKESKKT</sequence>
<comment type="subcellular location">
    <subcellularLocation>
        <location evidence="1">Membrane</location>
        <topology evidence="1">Multi-pass membrane protein</topology>
    </subcellularLocation>
</comment>
<dbReference type="PANTHER" id="PTHR10519:SF20">
    <property type="entry name" value="G-PROTEIN COUPLED RECEPTOR 156-RELATED"/>
    <property type="match status" value="1"/>
</dbReference>
<feature type="domain" description="G-protein coupled receptors family 3 profile" evidence="12">
    <location>
        <begin position="422"/>
        <end position="690"/>
    </location>
</feature>
<dbReference type="InterPro" id="IPR017978">
    <property type="entry name" value="GPCR_3_C"/>
</dbReference>
<evidence type="ECO:0000256" key="2">
    <source>
        <dbReference type="ARBA" id="ARBA00022692"/>
    </source>
</evidence>
<feature type="compositionally biased region" description="Polar residues" evidence="9">
    <location>
        <begin position="810"/>
        <end position="819"/>
    </location>
</feature>
<keyword evidence="4" id="KW-0297">G-protein coupled receptor</keyword>
<feature type="transmembrane region" description="Helical" evidence="10">
    <location>
        <begin position="594"/>
        <end position="620"/>
    </location>
</feature>
<feature type="transmembrane region" description="Helical" evidence="10">
    <location>
        <begin position="454"/>
        <end position="474"/>
    </location>
</feature>
<dbReference type="GO" id="GO:0004965">
    <property type="term" value="F:G protein-coupled GABA receptor activity"/>
    <property type="evidence" value="ECO:0007669"/>
    <property type="project" value="InterPro"/>
</dbReference>
<proteinExistence type="predicted"/>
<feature type="chain" id="PRO_5040881494" description="G-protein coupled receptors family 3 profile domain-containing protein" evidence="11">
    <location>
        <begin position="18"/>
        <end position="890"/>
    </location>
</feature>
<evidence type="ECO:0000313" key="14">
    <source>
        <dbReference type="Proteomes" id="UP001165085"/>
    </source>
</evidence>
<feature type="transmembrane region" description="Helical" evidence="10">
    <location>
        <begin position="417"/>
        <end position="442"/>
    </location>
</feature>
<evidence type="ECO:0000256" key="1">
    <source>
        <dbReference type="ARBA" id="ARBA00004141"/>
    </source>
</evidence>
<dbReference type="PANTHER" id="PTHR10519">
    <property type="entry name" value="GABA-B RECEPTOR"/>
    <property type="match status" value="1"/>
</dbReference>
<keyword evidence="3 10" id="KW-1133">Transmembrane helix</keyword>
<dbReference type="Pfam" id="PF00003">
    <property type="entry name" value="7tm_3"/>
    <property type="match status" value="1"/>
</dbReference>
<evidence type="ECO:0000256" key="9">
    <source>
        <dbReference type="SAM" id="MobiDB-lite"/>
    </source>
</evidence>
<keyword evidence="7" id="KW-0325">Glycoprotein</keyword>
<evidence type="ECO:0000313" key="13">
    <source>
        <dbReference type="EMBL" id="GMH51058.1"/>
    </source>
</evidence>
<dbReference type="EMBL" id="BRXY01000001">
    <property type="protein sequence ID" value="GMH51058.1"/>
    <property type="molecule type" value="Genomic_DNA"/>
</dbReference>
<evidence type="ECO:0000256" key="3">
    <source>
        <dbReference type="ARBA" id="ARBA00022989"/>
    </source>
</evidence>
<keyword evidence="5 10" id="KW-0472">Membrane</keyword>
<evidence type="ECO:0000259" key="12">
    <source>
        <dbReference type="Pfam" id="PF00003"/>
    </source>
</evidence>
<dbReference type="AlphaFoldDB" id="A0A9W7DUD7"/>
<keyword evidence="6" id="KW-0675">Receptor</keyword>
<dbReference type="OrthoDB" id="194469at2759"/>
<feature type="signal peptide" evidence="11">
    <location>
        <begin position="1"/>
        <end position="17"/>
    </location>
</feature>
<feature type="compositionally biased region" description="Low complexity" evidence="9">
    <location>
        <begin position="828"/>
        <end position="842"/>
    </location>
</feature>
<evidence type="ECO:0000256" key="10">
    <source>
        <dbReference type="SAM" id="Phobius"/>
    </source>
</evidence>
<feature type="compositionally biased region" description="Low complexity" evidence="9">
    <location>
        <begin position="753"/>
        <end position="764"/>
    </location>
</feature>
<dbReference type="GO" id="GO:0038039">
    <property type="term" value="C:G protein-coupled receptor heterodimeric complex"/>
    <property type="evidence" value="ECO:0007669"/>
    <property type="project" value="TreeGrafter"/>
</dbReference>
<feature type="region of interest" description="Disordered" evidence="9">
    <location>
        <begin position="869"/>
        <end position="890"/>
    </location>
</feature>
<gene>
    <name evidence="13" type="ORF">TrST_g8580</name>
</gene>
<dbReference type="Gene3D" id="3.30.450.20">
    <property type="entry name" value="PAS domain"/>
    <property type="match status" value="1"/>
</dbReference>
<keyword evidence="8" id="KW-0807">Transducer</keyword>
<keyword evidence="2 10" id="KW-0812">Transmembrane</keyword>
<dbReference type="InterPro" id="IPR002455">
    <property type="entry name" value="GPCR3_GABA-B"/>
</dbReference>
<feature type="compositionally biased region" description="Low complexity" evidence="9">
    <location>
        <begin position="727"/>
        <end position="736"/>
    </location>
</feature>
<keyword evidence="11" id="KW-0732">Signal</keyword>
<comment type="caution">
    <text evidence="13">The sequence shown here is derived from an EMBL/GenBank/DDBJ whole genome shotgun (WGS) entry which is preliminary data.</text>
</comment>
<feature type="transmembrane region" description="Helical" evidence="10">
    <location>
        <begin position="670"/>
        <end position="688"/>
    </location>
</feature>
<accession>A0A9W7DUD7</accession>